<dbReference type="Gene3D" id="3.55.50.30">
    <property type="match status" value="1"/>
</dbReference>
<dbReference type="EMBL" id="PHHF01000036">
    <property type="protein sequence ID" value="PTD24022.1"/>
    <property type="molecule type" value="Genomic_DNA"/>
</dbReference>
<proteinExistence type="predicted"/>
<organism evidence="1 2">
    <name type="scientific">Edaphosphingomonas fennica</name>
    <dbReference type="NCBI Taxonomy" id="114404"/>
    <lineage>
        <taxon>Bacteria</taxon>
        <taxon>Pseudomonadati</taxon>
        <taxon>Pseudomonadota</taxon>
        <taxon>Alphaproteobacteria</taxon>
        <taxon>Sphingomonadales</taxon>
        <taxon>Rhizorhabdaceae</taxon>
        <taxon>Edaphosphingomonas</taxon>
    </lineage>
</organism>
<evidence type="ECO:0000313" key="1">
    <source>
        <dbReference type="EMBL" id="PTD24022.1"/>
    </source>
</evidence>
<dbReference type="AlphaFoldDB" id="A0A2T4I496"/>
<sequence length="90" mass="8791">MLMAAPAVAASAPSVSLQIPAGRLGDAVAALAGQAGVSVSVPDAALWARPVPALNGRMTVRDAVRRLATAAGGRAVALPGDGWRIVAAAP</sequence>
<dbReference type="Proteomes" id="UP000241206">
    <property type="component" value="Unassembled WGS sequence"/>
</dbReference>
<protein>
    <submittedName>
        <fullName evidence="1">TonB-dependent receptor</fullName>
    </submittedName>
</protein>
<feature type="non-terminal residue" evidence="1">
    <location>
        <position position="90"/>
    </location>
</feature>
<accession>A0A2T4I496</accession>
<gene>
    <name evidence="1" type="ORF">CV103_08655</name>
</gene>
<evidence type="ECO:0000313" key="2">
    <source>
        <dbReference type="Proteomes" id="UP000241206"/>
    </source>
</evidence>
<reference evidence="1 2" key="1">
    <citation type="submission" date="2017-11" db="EMBL/GenBank/DDBJ databases">
        <title>Sphingomonas oleivorans sp. nov., isolated from oil-contaminated soil.</title>
        <authorList>
            <person name="Wang L."/>
            <person name="Chen L."/>
        </authorList>
    </citation>
    <scope>NUCLEOTIDE SEQUENCE [LARGE SCALE GENOMIC DNA]</scope>
    <source>
        <strain evidence="1 2">K101</strain>
    </source>
</reference>
<keyword evidence="1" id="KW-0675">Receptor</keyword>
<comment type="caution">
    <text evidence="1">The sequence shown here is derived from an EMBL/GenBank/DDBJ whole genome shotgun (WGS) entry which is preliminary data.</text>
</comment>
<name>A0A2T4I496_9SPHN</name>
<keyword evidence="2" id="KW-1185">Reference proteome</keyword>